<evidence type="ECO:0000256" key="2">
    <source>
        <dbReference type="ARBA" id="ARBA00007487"/>
    </source>
</evidence>
<evidence type="ECO:0000256" key="6">
    <source>
        <dbReference type="ARBA" id="ARBA00048555"/>
    </source>
</evidence>
<dbReference type="Pfam" id="PF02572">
    <property type="entry name" value="CobA_CobO_BtuR"/>
    <property type="match status" value="1"/>
</dbReference>
<reference evidence="10" key="1">
    <citation type="submission" date="2023-01" db="EMBL/GenBank/DDBJ databases">
        <title>Complete genome sequence of Planctobacterium marinum strain Dej080120_11.</title>
        <authorList>
            <person name="Ueki S."/>
            <person name="Maruyama F."/>
        </authorList>
    </citation>
    <scope>NUCLEOTIDE SEQUENCE</scope>
    <source>
        <strain evidence="10">Dej080120_11</strain>
    </source>
</reference>
<dbReference type="GO" id="GO:0009236">
    <property type="term" value="P:cobalamin biosynthetic process"/>
    <property type="evidence" value="ECO:0007669"/>
    <property type="project" value="UniProtKB-UniRule"/>
</dbReference>
<keyword evidence="4 8" id="KW-0627">Porphyrin biosynthesis</keyword>
<keyword evidence="8" id="KW-0169">Cobalamin biosynthesis</keyword>
<dbReference type="KEGG" id="pmaw:MACH26_12770"/>
<dbReference type="NCBIfam" id="TIGR00708">
    <property type="entry name" value="cobA"/>
    <property type="match status" value="1"/>
</dbReference>
<dbReference type="SUPFAM" id="SSF52540">
    <property type="entry name" value="P-loop containing nucleoside triphosphate hydrolases"/>
    <property type="match status" value="1"/>
</dbReference>
<dbReference type="GO" id="GO:0005524">
    <property type="term" value="F:ATP binding"/>
    <property type="evidence" value="ECO:0007669"/>
    <property type="project" value="UniProtKB-UniRule"/>
</dbReference>
<accession>A0AA48HJA4</accession>
<protein>
    <recommendedName>
        <fullName evidence="3 8">Corrinoid adenosyltransferase</fullName>
        <ecNumber evidence="3 8">2.5.1.17</ecNumber>
    </recommendedName>
    <alternativeName>
        <fullName evidence="8">Cob(II)alamin adenosyltransferase</fullName>
    </alternativeName>
    <alternativeName>
        <fullName evidence="8">Cob(II)yrinic acid a,c-diamide adenosyltransferase</fullName>
    </alternativeName>
</protein>
<dbReference type="NCBIfam" id="NF004637">
    <property type="entry name" value="PRK05986.1"/>
    <property type="match status" value="1"/>
</dbReference>
<evidence type="ECO:0000256" key="1">
    <source>
        <dbReference type="ARBA" id="ARBA00005121"/>
    </source>
</evidence>
<comment type="catalytic activity">
    <reaction evidence="6 8">
        <text>2 cob(II)yrinate a,c diamide + reduced [electron-transfer flavoprotein] + 2 ATP = 2 adenosylcob(III)yrinate a,c-diamide + 2 triphosphate + oxidized [electron-transfer flavoprotein] + 3 H(+)</text>
        <dbReference type="Rhea" id="RHEA:11528"/>
        <dbReference type="Rhea" id="RHEA-COMP:10685"/>
        <dbReference type="Rhea" id="RHEA-COMP:10686"/>
        <dbReference type="ChEBI" id="CHEBI:15378"/>
        <dbReference type="ChEBI" id="CHEBI:18036"/>
        <dbReference type="ChEBI" id="CHEBI:30616"/>
        <dbReference type="ChEBI" id="CHEBI:57692"/>
        <dbReference type="ChEBI" id="CHEBI:58307"/>
        <dbReference type="ChEBI" id="CHEBI:58503"/>
        <dbReference type="ChEBI" id="CHEBI:58537"/>
        <dbReference type="EC" id="2.5.1.17"/>
    </reaction>
</comment>
<comment type="subcellular location">
    <subcellularLocation>
        <location evidence="8">Cytoplasm</location>
    </subcellularLocation>
</comment>
<evidence type="ECO:0000256" key="4">
    <source>
        <dbReference type="ARBA" id="ARBA00023244"/>
    </source>
</evidence>
<keyword evidence="11" id="KW-1185">Reference proteome</keyword>
<dbReference type="PANTHER" id="PTHR46638">
    <property type="entry name" value="CORRINOID ADENOSYLTRANSFERASE"/>
    <property type="match status" value="1"/>
</dbReference>
<dbReference type="InterPro" id="IPR003724">
    <property type="entry name" value="CblAdoTrfase_CobA"/>
</dbReference>
<feature type="domain" description="Cob(I)alamin adenosyltransferase N-terminal" evidence="9">
    <location>
        <begin position="11"/>
        <end position="30"/>
    </location>
</feature>
<comment type="function">
    <text evidence="5 8">Required for both de novo synthesis of the corrin ring for the assimilation of exogenous corrinoids. Participates in the adenosylation of a variety of incomplete and complete corrinoids.</text>
</comment>
<gene>
    <name evidence="10" type="primary">cobO</name>
    <name evidence="10" type="ORF">MACH26_12770</name>
</gene>
<organism evidence="10 11">
    <name type="scientific">Planctobacterium marinum</name>
    <dbReference type="NCBI Taxonomy" id="1631968"/>
    <lineage>
        <taxon>Bacteria</taxon>
        <taxon>Pseudomonadati</taxon>
        <taxon>Pseudomonadota</taxon>
        <taxon>Gammaproteobacteria</taxon>
        <taxon>Alteromonadales</taxon>
        <taxon>Alteromonadaceae</taxon>
        <taxon>Planctobacterium</taxon>
    </lineage>
</organism>
<keyword evidence="8" id="KW-0547">Nucleotide-binding</keyword>
<evidence type="ECO:0000256" key="3">
    <source>
        <dbReference type="ARBA" id="ARBA00012454"/>
    </source>
</evidence>
<sequence>MNENNKKQQIRNERHQARMARLKTKVDAKIAAATDDKGLLLVLTGNGKGKSSSGFGMVARAVGHGLKAGVAQFIKGTWECGERNLLSGAGVPFFVMKTGFTWDTQDREKDTQAAEVVWQEAKKLLTDVSIDVVMLDELTYMLSYDYLDLDEVLDAISQRPDHQHVIVTGRGCQQELIEMADTVSEVQNTKHAFDAGIKAQKGIDW</sequence>
<dbReference type="EC" id="2.5.1.17" evidence="3 8"/>
<dbReference type="GO" id="GO:0006779">
    <property type="term" value="P:porphyrin-containing compound biosynthetic process"/>
    <property type="evidence" value="ECO:0007669"/>
    <property type="project" value="UniProtKB-UniRule"/>
</dbReference>
<dbReference type="InterPro" id="IPR027417">
    <property type="entry name" value="P-loop_NTPase"/>
</dbReference>
<dbReference type="Pfam" id="PF12557">
    <property type="entry name" value="Co_AT_N"/>
    <property type="match status" value="1"/>
</dbReference>
<evidence type="ECO:0000256" key="7">
    <source>
        <dbReference type="ARBA" id="ARBA00048692"/>
    </source>
</evidence>
<dbReference type="GO" id="GO:0008817">
    <property type="term" value="F:corrinoid adenosyltransferase activity"/>
    <property type="evidence" value="ECO:0007669"/>
    <property type="project" value="UniProtKB-UniRule"/>
</dbReference>
<dbReference type="GO" id="GO:0005737">
    <property type="term" value="C:cytoplasm"/>
    <property type="evidence" value="ECO:0007669"/>
    <property type="project" value="UniProtKB-SubCell"/>
</dbReference>
<dbReference type="PANTHER" id="PTHR46638:SF1">
    <property type="entry name" value="CORRINOID ADENOSYLTRANSFERASE"/>
    <property type="match status" value="1"/>
</dbReference>
<keyword evidence="8" id="KW-0067">ATP-binding</keyword>
<comment type="pathway">
    <text evidence="1 8">Cofactor biosynthesis; adenosylcobalamin biosynthesis; adenosylcobalamin from cob(II)yrinate a,c-diamide: step 2/7.</text>
</comment>
<evidence type="ECO:0000313" key="11">
    <source>
        <dbReference type="Proteomes" id="UP001333710"/>
    </source>
</evidence>
<dbReference type="InterPro" id="IPR025826">
    <property type="entry name" value="Co_AT_N_dom"/>
</dbReference>
<dbReference type="Gene3D" id="3.40.50.300">
    <property type="entry name" value="P-loop containing nucleotide triphosphate hydrolases"/>
    <property type="match status" value="1"/>
</dbReference>
<dbReference type="EMBL" id="AP027272">
    <property type="protein sequence ID" value="BDX05756.1"/>
    <property type="molecule type" value="Genomic_DNA"/>
</dbReference>
<evidence type="ECO:0000256" key="5">
    <source>
        <dbReference type="ARBA" id="ARBA00024929"/>
    </source>
</evidence>
<dbReference type="Proteomes" id="UP001333710">
    <property type="component" value="Chromosome"/>
</dbReference>
<comment type="similarity">
    <text evidence="2 8">Belongs to the Cob(I)alamin adenosyltransferase family.</text>
</comment>
<keyword evidence="8" id="KW-0808">Transferase</keyword>
<dbReference type="PIRSF" id="PIRSF015617">
    <property type="entry name" value="Adensltrnsf_CobA"/>
    <property type="match status" value="1"/>
</dbReference>
<evidence type="ECO:0000259" key="9">
    <source>
        <dbReference type="Pfam" id="PF12557"/>
    </source>
</evidence>
<dbReference type="RefSeq" id="WP_338291748.1">
    <property type="nucleotide sequence ID" value="NZ_AP027272.1"/>
</dbReference>
<evidence type="ECO:0000313" key="10">
    <source>
        <dbReference type="EMBL" id="BDX05756.1"/>
    </source>
</evidence>
<proteinExistence type="inferred from homology"/>
<dbReference type="CDD" id="cd00561">
    <property type="entry name" value="CobA_ACA"/>
    <property type="match status" value="1"/>
</dbReference>
<dbReference type="AlphaFoldDB" id="A0AA48HJA4"/>
<name>A0AA48HJA4_9ALTE</name>
<evidence type="ECO:0000256" key="8">
    <source>
        <dbReference type="PIRNR" id="PIRNR015617"/>
    </source>
</evidence>
<comment type="catalytic activity">
    <reaction evidence="7 8">
        <text>2 cob(II)alamin + reduced [electron-transfer flavoprotein] + 2 ATP = 2 adenosylcob(III)alamin + 2 triphosphate + oxidized [electron-transfer flavoprotein] + 3 H(+)</text>
        <dbReference type="Rhea" id="RHEA:28671"/>
        <dbReference type="Rhea" id="RHEA-COMP:10685"/>
        <dbReference type="Rhea" id="RHEA-COMP:10686"/>
        <dbReference type="ChEBI" id="CHEBI:15378"/>
        <dbReference type="ChEBI" id="CHEBI:16304"/>
        <dbReference type="ChEBI" id="CHEBI:18036"/>
        <dbReference type="ChEBI" id="CHEBI:18408"/>
        <dbReference type="ChEBI" id="CHEBI:30616"/>
        <dbReference type="ChEBI" id="CHEBI:57692"/>
        <dbReference type="ChEBI" id="CHEBI:58307"/>
        <dbReference type="EC" id="2.5.1.17"/>
    </reaction>
</comment>
<keyword evidence="8" id="KW-0963">Cytoplasm</keyword>